<dbReference type="AlphaFoldDB" id="A0A4T0N425"/>
<evidence type="ECO:0000313" key="3">
    <source>
        <dbReference type="EMBL" id="TIB78603.1"/>
    </source>
</evidence>
<dbReference type="Gene3D" id="3.40.50.300">
    <property type="entry name" value="P-loop containing nucleotide triphosphate hydrolases"/>
    <property type="match status" value="1"/>
</dbReference>
<evidence type="ECO:0000313" key="4">
    <source>
        <dbReference type="EMBL" id="TIC00424.1"/>
    </source>
</evidence>
<organism evidence="5 10">
    <name type="scientific">Wallemia mellicola</name>
    <dbReference type="NCBI Taxonomy" id="1708541"/>
    <lineage>
        <taxon>Eukaryota</taxon>
        <taxon>Fungi</taxon>
        <taxon>Dikarya</taxon>
        <taxon>Basidiomycota</taxon>
        <taxon>Wallemiomycotina</taxon>
        <taxon>Wallemiomycetes</taxon>
        <taxon>Wallemiales</taxon>
        <taxon>Wallemiaceae</taxon>
        <taxon>Wallemia</taxon>
    </lineage>
</organism>
<evidence type="ECO:0000313" key="7">
    <source>
        <dbReference type="Proteomes" id="UP000307169"/>
    </source>
</evidence>
<dbReference type="SUPFAM" id="SSF90002">
    <property type="entry name" value="Hypothetical protein YjiA, C-terminal domain"/>
    <property type="match status" value="1"/>
</dbReference>
<feature type="domain" description="CobW C-terminal" evidence="2">
    <location>
        <begin position="337"/>
        <end position="513"/>
    </location>
</feature>
<dbReference type="InterPro" id="IPR027417">
    <property type="entry name" value="P-loop_NTPase"/>
</dbReference>
<evidence type="ECO:0000259" key="2">
    <source>
        <dbReference type="SMART" id="SM00833"/>
    </source>
</evidence>
<name>A0A4T0N425_9BASI</name>
<dbReference type="Proteomes" id="UP000309601">
    <property type="component" value="Unassembled WGS sequence"/>
</dbReference>
<dbReference type="EMBL" id="SPRH01000023">
    <property type="protein sequence ID" value="TIC00424.1"/>
    <property type="molecule type" value="Genomic_DNA"/>
</dbReference>
<dbReference type="SUPFAM" id="SSF52540">
    <property type="entry name" value="P-loop containing nucleoside triphosphate hydrolases"/>
    <property type="match status" value="1"/>
</dbReference>
<reference evidence="7 8" key="1">
    <citation type="submission" date="2019-03" db="EMBL/GenBank/DDBJ databases">
        <title>Sequencing 25 genomes of Wallemia mellicola.</title>
        <authorList>
            <person name="Gostincar C."/>
        </authorList>
    </citation>
    <scope>NUCLEOTIDE SEQUENCE [LARGE SCALE GENOMIC DNA]</scope>
    <source>
        <strain evidence="4 7">EXF-1262</strain>
        <strain evidence="6 8">EXF-1274</strain>
        <strain evidence="3 9">EXF-6152</strain>
        <strain evidence="5 10">EXF-757</strain>
    </source>
</reference>
<dbReference type="InterPro" id="IPR051927">
    <property type="entry name" value="Zn_Chap_cDPG_Synth"/>
</dbReference>
<protein>
    <submittedName>
        <fullName evidence="5">CobW-domain-containing protein</fullName>
    </submittedName>
</protein>
<dbReference type="EMBL" id="SPRX01000025">
    <property type="protein sequence ID" value="TIC65222.1"/>
    <property type="molecule type" value="Genomic_DNA"/>
</dbReference>
<gene>
    <name evidence="5" type="ORF">E3Q01_02257</name>
    <name evidence="6" type="ORF">E3Q02_01190</name>
    <name evidence="4" type="ORF">E3Q17_02203</name>
    <name evidence="3" type="ORF">E3Q22_02539</name>
</gene>
<dbReference type="EMBL" id="SPRW01000009">
    <property type="protein sequence ID" value="TIC68385.1"/>
    <property type="molecule type" value="Genomic_DNA"/>
</dbReference>
<feature type="compositionally biased region" description="Acidic residues" evidence="1">
    <location>
        <begin position="547"/>
        <end position="561"/>
    </location>
</feature>
<evidence type="ECO:0000313" key="8">
    <source>
        <dbReference type="Proteomes" id="UP000309601"/>
    </source>
</evidence>
<dbReference type="Proteomes" id="UP000310685">
    <property type="component" value="Unassembled WGS sequence"/>
</dbReference>
<evidence type="ECO:0000313" key="6">
    <source>
        <dbReference type="EMBL" id="TIC68385.1"/>
    </source>
</evidence>
<dbReference type="Proteomes" id="UP000310708">
    <property type="component" value="Unassembled WGS sequence"/>
</dbReference>
<dbReference type="CDD" id="cd03112">
    <property type="entry name" value="CobW-like"/>
    <property type="match status" value="1"/>
</dbReference>
<proteinExistence type="predicted"/>
<dbReference type="EMBL" id="SPRC01000025">
    <property type="protein sequence ID" value="TIB78603.1"/>
    <property type="molecule type" value="Genomic_DNA"/>
</dbReference>
<dbReference type="InterPro" id="IPR003495">
    <property type="entry name" value="CobW/HypB/UreG_nucleotide-bd"/>
</dbReference>
<dbReference type="PANTHER" id="PTHR43603">
    <property type="entry name" value="COBW DOMAIN-CONTAINING PROTEIN DDB_G0274527"/>
    <property type="match status" value="1"/>
</dbReference>
<feature type="region of interest" description="Disordered" evidence="1">
    <location>
        <begin position="547"/>
        <end position="573"/>
    </location>
</feature>
<accession>A0A4T0N425</accession>
<feature type="region of interest" description="Disordered" evidence="1">
    <location>
        <begin position="369"/>
        <end position="411"/>
    </location>
</feature>
<evidence type="ECO:0000313" key="10">
    <source>
        <dbReference type="Proteomes" id="UP000310708"/>
    </source>
</evidence>
<evidence type="ECO:0000313" key="9">
    <source>
        <dbReference type="Proteomes" id="UP000310685"/>
    </source>
</evidence>
<dbReference type="Pfam" id="PF07683">
    <property type="entry name" value="CobW_C"/>
    <property type="match status" value="1"/>
</dbReference>
<dbReference type="SMART" id="SM00833">
    <property type="entry name" value="CobW_C"/>
    <property type="match status" value="1"/>
</dbReference>
<evidence type="ECO:0000313" key="5">
    <source>
        <dbReference type="EMBL" id="TIC65222.1"/>
    </source>
</evidence>
<evidence type="ECO:0000256" key="1">
    <source>
        <dbReference type="SAM" id="MobiDB-lite"/>
    </source>
</evidence>
<feature type="compositionally biased region" description="Acidic residues" evidence="1">
    <location>
        <begin position="369"/>
        <end position="399"/>
    </location>
</feature>
<dbReference type="PANTHER" id="PTHR43603:SF1">
    <property type="entry name" value="ZINC-REGULATED GTPASE METALLOPROTEIN ACTIVATOR 1"/>
    <property type="match status" value="1"/>
</dbReference>
<dbReference type="Proteomes" id="UP000307169">
    <property type="component" value="Unassembled WGS sequence"/>
</dbReference>
<dbReference type="InterPro" id="IPR011629">
    <property type="entry name" value="CobW-like_C"/>
</dbReference>
<dbReference type="Pfam" id="PF02492">
    <property type="entry name" value="cobW"/>
    <property type="match status" value="2"/>
</dbReference>
<comment type="caution">
    <text evidence="5">The sequence shown here is derived from an EMBL/GenBank/DDBJ whole genome shotgun (WGS) entry which is preliminary data.</text>
</comment>
<sequence length="573" mass="64698">MSATQVITKKPRTEQNIKLNKVQDDRLPVTLLSGFLGSGKTTLLERILKSKDHGLRCAIIVNDMSSLNIDAATVENHKLTKAGEKMVQMQNGWINSGYLQICSICCTLREDLLEQIALLTEEKVFDYLLIESTGISEPMQVAETFSFEFLEEAVKIEESLAENSTKDKATQSKMANILAKGGLPKVARLDTTVTVVDALNVLNDFNTTDFITDRPQEVGQGELDESDERNVTDLLVDQIEFADVILVNKCDLATKEVVTKVTTLIKTLNPRADVIPTTKCDTDLSKILNTHKFDFEAAVTGAGWLQSLREMLPIEVKSADGTVQRHAPKPETEEYGISNFVYKRRRPFHPLRLWLLISKYWVIIQDSLEEEGEEGEDDDEEEGMEDDKNEDANEEEEVNTTEQPQLDPAARLRDKKASIFAPLFRAKGFIWLPGREQMGEISQAGVMMTVGGGNPWFVSTPESEWDVDGLAVKAIKADFVGKYGDRRQEIVFIGGGEKRMNQEAIEAEFDKCLLTDEEMKDYDEAMQIPYEDDKYERLQELFEDGFEEWGFPGEEEEDEEEGHSHGHTHSHKH</sequence>